<evidence type="ECO:0000313" key="2">
    <source>
        <dbReference type="EMBL" id="KGO95576.1"/>
    </source>
</evidence>
<dbReference type="OrthoDB" id="1377336at2"/>
<organism evidence="2 3">
    <name type="scientific">Flavobacterium enshiense DK69</name>
    <dbReference type="NCBI Taxonomy" id="1107311"/>
    <lineage>
        <taxon>Bacteria</taxon>
        <taxon>Pseudomonadati</taxon>
        <taxon>Bacteroidota</taxon>
        <taxon>Flavobacteriia</taxon>
        <taxon>Flavobacteriales</taxon>
        <taxon>Flavobacteriaceae</taxon>
        <taxon>Flavobacterium</taxon>
    </lineage>
</organism>
<feature type="chain" id="PRO_5004752181" description="Lipoprotein" evidence="1">
    <location>
        <begin position="22"/>
        <end position="289"/>
    </location>
</feature>
<reference evidence="2 3" key="2">
    <citation type="journal article" date="2015" name="Stand. Genomic Sci.">
        <title>High quality draft genomic sequence of Flavobacterium enshiense DK69(T) and comparison among Flavobacterium genomes.</title>
        <authorList>
            <person name="Zeng Z."/>
            <person name="Chen C."/>
            <person name="Du H."/>
            <person name="Wang G."/>
            <person name="Li M."/>
        </authorList>
    </citation>
    <scope>NUCLEOTIDE SEQUENCE [LARGE SCALE GENOMIC DNA]</scope>
    <source>
        <strain evidence="2 3">DK69</strain>
    </source>
</reference>
<dbReference type="AlphaFoldDB" id="V6S7S0"/>
<name>V6S7S0_9FLAO</name>
<sequence>MKNSIAIGNLKSLGFSCLALIAGLFIYSCSDDDDGVPPDTTTSRTPYVCPTCASTSQALPENDNAARGIYKGVFSEGTIAINFRNDVQMAYGVVYYKNRIISLSESPVLVEATEKPFFASLRGVYENSPVTLTFSVDEDGSNPMLLDFTIAGNSTFSSNIFKEKSTTLIEDYEGNYFLSANANPSGGLGQIPVPDLDSAGRVDPGLALPSANAPIVGNLRLVLSRSDGMWTLFKTMNKSNSVLDFGTIESGSLVSTVSGKRAAYLRSDEVNFSEYTPSGRLFLHAERKR</sequence>
<dbReference type="eggNOG" id="ENOG5032QQT">
    <property type="taxonomic scope" value="Bacteria"/>
</dbReference>
<keyword evidence="3" id="KW-1185">Reference proteome</keyword>
<protein>
    <recommendedName>
        <fullName evidence="4">Lipoprotein</fullName>
    </recommendedName>
</protein>
<reference evidence="3" key="1">
    <citation type="submission" date="2013-09" db="EMBL/GenBank/DDBJ databases">
        <authorList>
            <person name="Zeng Z."/>
            <person name="Chen C."/>
        </authorList>
    </citation>
    <scope>NUCLEOTIDE SEQUENCE [LARGE SCALE GENOMIC DNA]</scope>
    <source>
        <strain evidence="3">DK69</strain>
    </source>
</reference>
<dbReference type="RefSeq" id="WP_023573965.1">
    <property type="nucleotide sequence ID" value="NZ_AVCS01000013.1"/>
</dbReference>
<gene>
    <name evidence="2" type="ORF">Q767_10115</name>
</gene>
<keyword evidence="1" id="KW-0732">Signal</keyword>
<proteinExistence type="predicted"/>
<evidence type="ECO:0000313" key="3">
    <source>
        <dbReference type="Proteomes" id="UP000030149"/>
    </source>
</evidence>
<dbReference type="PATRIC" id="fig|1107311.3.peg.1945"/>
<feature type="signal peptide" evidence="1">
    <location>
        <begin position="1"/>
        <end position="21"/>
    </location>
</feature>
<accession>V6S7S0</accession>
<evidence type="ECO:0008006" key="4">
    <source>
        <dbReference type="Google" id="ProtNLM"/>
    </source>
</evidence>
<dbReference type="EMBL" id="JRLZ01000009">
    <property type="protein sequence ID" value="KGO95576.1"/>
    <property type="molecule type" value="Genomic_DNA"/>
</dbReference>
<evidence type="ECO:0000256" key="1">
    <source>
        <dbReference type="SAM" id="SignalP"/>
    </source>
</evidence>
<dbReference type="Proteomes" id="UP000030149">
    <property type="component" value="Unassembled WGS sequence"/>
</dbReference>
<dbReference type="PROSITE" id="PS51257">
    <property type="entry name" value="PROKAR_LIPOPROTEIN"/>
    <property type="match status" value="1"/>
</dbReference>
<comment type="caution">
    <text evidence="2">The sequence shown here is derived from an EMBL/GenBank/DDBJ whole genome shotgun (WGS) entry which is preliminary data.</text>
</comment>